<dbReference type="SMART" id="SM00256">
    <property type="entry name" value="FBOX"/>
    <property type="match status" value="1"/>
</dbReference>
<dbReference type="InterPro" id="IPR036047">
    <property type="entry name" value="F-box-like_dom_sf"/>
</dbReference>
<evidence type="ECO:0000313" key="2">
    <source>
        <dbReference type="EMBL" id="TCD70914.1"/>
    </source>
</evidence>
<keyword evidence="3" id="KW-1185">Reference proteome</keyword>
<feature type="domain" description="F-box" evidence="1">
    <location>
        <begin position="1"/>
        <end position="48"/>
    </location>
</feature>
<dbReference type="InterPro" id="IPR001810">
    <property type="entry name" value="F-box_dom"/>
</dbReference>
<dbReference type="InterPro" id="IPR015943">
    <property type="entry name" value="WD40/YVTN_repeat-like_dom_sf"/>
</dbReference>
<dbReference type="PROSITE" id="PS50181">
    <property type="entry name" value="FBOX"/>
    <property type="match status" value="1"/>
</dbReference>
<dbReference type="InterPro" id="IPR036322">
    <property type="entry name" value="WD40_repeat_dom_sf"/>
</dbReference>
<proteinExistence type="predicted"/>
<dbReference type="Pfam" id="PF00646">
    <property type="entry name" value="F-box"/>
    <property type="match status" value="1"/>
</dbReference>
<dbReference type="Proteomes" id="UP000292702">
    <property type="component" value="Unassembled WGS sequence"/>
</dbReference>
<sequence length="497" mass="53834">MHLLSVPDDVMIIVMRHLSVKELASLSKTCHSLHNLVEEFGWRVYLSLHPLPSRSFAKSTPSWAPRAHVRVNAFIDDQWERSQFVARPLSDRWMTKLQPILAINASRLFLAAGNTIYTYAFGASSNALDDAPSIYQEATYSTSDSTHPKTDITSLACCSDDVDDRTVFVGYASGLVEKLILPPPLSSRQTTYVDASFREAFDGHGDSIIESISTTSDHILSVASSGTVCLRPLSSPETGVQEMIQLNARAWSSLLSSQYAAFGTSSVHPLVIHDVLPSGISPDPYFLLDVPTDYARSTAVYDITSAPMSSPWGASDQVIVSGWYDGQVRVHDLRSSKTSSEPGGSTSSLQPTLAFEDPWSFEPIYSISCGGGAGAHIAAGSARHSVVAFWDVRYAGKGWSVHAPGNDPSPVYSVIVDGPRVFGATQSRGFVLDFGPGVKEETYPAVDVNVASTARWGRHGAGNPRRHGEDDLGKKVGAGFYVTKYSHARSKWTGKSL</sequence>
<dbReference type="Gene3D" id="2.130.10.10">
    <property type="entry name" value="YVTN repeat-like/Quinoprotein amine dehydrogenase"/>
    <property type="match status" value="1"/>
</dbReference>
<name>A0A4R0S2Z7_9APHY</name>
<dbReference type="SUPFAM" id="SSF50978">
    <property type="entry name" value="WD40 repeat-like"/>
    <property type="match status" value="1"/>
</dbReference>
<dbReference type="SUPFAM" id="SSF81383">
    <property type="entry name" value="F-box domain"/>
    <property type="match status" value="1"/>
</dbReference>
<comment type="caution">
    <text evidence="2">The sequence shown here is derived from an EMBL/GenBank/DDBJ whole genome shotgun (WGS) entry which is preliminary data.</text>
</comment>
<evidence type="ECO:0000313" key="3">
    <source>
        <dbReference type="Proteomes" id="UP000292702"/>
    </source>
</evidence>
<dbReference type="EMBL" id="RWJN01000013">
    <property type="protein sequence ID" value="TCD70914.1"/>
    <property type="molecule type" value="Genomic_DNA"/>
</dbReference>
<evidence type="ECO:0000259" key="1">
    <source>
        <dbReference type="PROSITE" id="PS50181"/>
    </source>
</evidence>
<dbReference type="AlphaFoldDB" id="A0A4R0S2Z7"/>
<dbReference type="CDD" id="cd09917">
    <property type="entry name" value="F-box_SF"/>
    <property type="match status" value="1"/>
</dbReference>
<organism evidence="2 3">
    <name type="scientific">Steccherinum ochraceum</name>
    <dbReference type="NCBI Taxonomy" id="92696"/>
    <lineage>
        <taxon>Eukaryota</taxon>
        <taxon>Fungi</taxon>
        <taxon>Dikarya</taxon>
        <taxon>Basidiomycota</taxon>
        <taxon>Agaricomycotina</taxon>
        <taxon>Agaricomycetes</taxon>
        <taxon>Polyporales</taxon>
        <taxon>Steccherinaceae</taxon>
        <taxon>Steccherinum</taxon>
    </lineage>
</organism>
<accession>A0A4R0S2Z7</accession>
<reference evidence="2 3" key="1">
    <citation type="submission" date="2018-11" db="EMBL/GenBank/DDBJ databases">
        <title>Genome assembly of Steccherinum ochraceum LE-BIN_3174, the white-rot fungus of the Steccherinaceae family (The Residual Polyporoid clade, Polyporales, Basidiomycota).</title>
        <authorList>
            <person name="Fedorova T.V."/>
            <person name="Glazunova O.A."/>
            <person name="Landesman E.O."/>
            <person name="Moiseenko K.V."/>
            <person name="Psurtseva N.V."/>
            <person name="Savinova O.S."/>
            <person name="Shakhova N.V."/>
            <person name="Tyazhelova T.V."/>
            <person name="Vasina D.V."/>
        </authorList>
    </citation>
    <scope>NUCLEOTIDE SEQUENCE [LARGE SCALE GENOMIC DNA]</scope>
    <source>
        <strain evidence="2 3">LE-BIN_3174</strain>
    </source>
</reference>
<dbReference type="OrthoDB" id="1259151at2759"/>
<protein>
    <recommendedName>
        <fullName evidence="1">F-box domain-containing protein</fullName>
    </recommendedName>
</protein>
<gene>
    <name evidence="2" type="ORF">EIP91_001223</name>
</gene>